<dbReference type="SUPFAM" id="SSF53254">
    <property type="entry name" value="Phosphoglycerate mutase-like"/>
    <property type="match status" value="1"/>
</dbReference>
<name>A0A3B0YQM8_9ZZZZ</name>
<dbReference type="EMBL" id="UOFK01000275">
    <property type="protein sequence ID" value="VAW81731.1"/>
    <property type="molecule type" value="Genomic_DNA"/>
</dbReference>
<dbReference type="Gene3D" id="3.40.50.1240">
    <property type="entry name" value="Phosphoglycerate mutase-like"/>
    <property type="match status" value="1"/>
</dbReference>
<dbReference type="AlphaFoldDB" id="A0A3B0YQM8"/>
<protein>
    <recommendedName>
        <fullName evidence="2">Phosphohistidine phosphatase SixA</fullName>
    </recommendedName>
</protein>
<dbReference type="Pfam" id="PF00300">
    <property type="entry name" value="His_Phos_1"/>
    <property type="match status" value="1"/>
</dbReference>
<dbReference type="CDD" id="cd07067">
    <property type="entry name" value="HP_PGM_like"/>
    <property type="match status" value="1"/>
</dbReference>
<dbReference type="InterPro" id="IPR029033">
    <property type="entry name" value="His_PPase_superfam"/>
</dbReference>
<reference evidence="1" key="1">
    <citation type="submission" date="2018-06" db="EMBL/GenBank/DDBJ databases">
        <authorList>
            <person name="Zhirakovskaya E."/>
        </authorList>
    </citation>
    <scope>NUCLEOTIDE SEQUENCE</scope>
</reference>
<sequence length="165" mass="18516">MLQLTLIRHAKSDWSEITLNDDGRPLNQRGRDNAPLMGKVLKEQAIQFDLMVSSPAVRAATTTELLAHELGYPVEKIRFNKALYGAEIDTLLEVVQALPNNDTRVALIAHNPGLTTFCNYLCDAGISNLPTCSVVRIRFDMDDWSAVFQNTGTLELYEFPRKHVD</sequence>
<accession>A0A3B0YQM8</accession>
<evidence type="ECO:0008006" key="2">
    <source>
        <dbReference type="Google" id="ProtNLM"/>
    </source>
</evidence>
<evidence type="ECO:0000313" key="1">
    <source>
        <dbReference type="EMBL" id="VAW81731.1"/>
    </source>
</evidence>
<dbReference type="PANTHER" id="PTHR47623:SF1">
    <property type="entry name" value="OS09G0287300 PROTEIN"/>
    <property type="match status" value="1"/>
</dbReference>
<dbReference type="InterPro" id="IPR013078">
    <property type="entry name" value="His_Pase_superF_clade-1"/>
</dbReference>
<proteinExistence type="predicted"/>
<organism evidence="1">
    <name type="scientific">hydrothermal vent metagenome</name>
    <dbReference type="NCBI Taxonomy" id="652676"/>
    <lineage>
        <taxon>unclassified sequences</taxon>
        <taxon>metagenomes</taxon>
        <taxon>ecological metagenomes</taxon>
    </lineage>
</organism>
<dbReference type="PANTHER" id="PTHR47623">
    <property type="entry name" value="OS09G0287300 PROTEIN"/>
    <property type="match status" value="1"/>
</dbReference>
<gene>
    <name evidence="1" type="ORF">MNBD_GAMMA13-2142</name>
</gene>